<dbReference type="OrthoDB" id="3176171at2759"/>
<evidence type="ECO:0000256" key="6">
    <source>
        <dbReference type="PROSITE-ProRule" id="PRU00283"/>
    </source>
</evidence>
<dbReference type="GO" id="GO:0005737">
    <property type="term" value="C:cytoplasm"/>
    <property type="evidence" value="ECO:0007669"/>
    <property type="project" value="UniProtKB-SubCell"/>
</dbReference>
<dbReference type="InterPro" id="IPR027417">
    <property type="entry name" value="P-loop_NTPase"/>
</dbReference>
<dbReference type="InterPro" id="IPR036961">
    <property type="entry name" value="Kinesin_motor_dom_sf"/>
</dbReference>
<protein>
    <recommendedName>
        <fullName evidence="9">Kinesin motor domain-containing protein</fullName>
    </recommendedName>
</protein>
<feature type="coiled-coil region" evidence="7">
    <location>
        <begin position="963"/>
        <end position="997"/>
    </location>
</feature>
<dbReference type="Proteomes" id="UP000794436">
    <property type="component" value="Unassembled WGS sequence"/>
</dbReference>
<evidence type="ECO:0000256" key="8">
    <source>
        <dbReference type="SAM" id="MobiDB-lite"/>
    </source>
</evidence>
<evidence type="ECO:0000259" key="9">
    <source>
        <dbReference type="PROSITE" id="PS50067"/>
    </source>
</evidence>
<keyword evidence="2" id="KW-0963">Cytoplasm</keyword>
<evidence type="ECO:0000256" key="2">
    <source>
        <dbReference type="ARBA" id="ARBA00022490"/>
    </source>
</evidence>
<keyword evidence="11" id="KW-1185">Reference proteome</keyword>
<feature type="compositionally biased region" description="Low complexity" evidence="8">
    <location>
        <begin position="1522"/>
        <end position="1536"/>
    </location>
</feature>
<feature type="region of interest" description="Disordered" evidence="8">
    <location>
        <begin position="1"/>
        <end position="62"/>
    </location>
</feature>
<organism evidence="10 11">
    <name type="scientific">Pythium oligandrum</name>
    <name type="common">Mycoparasitic fungus</name>
    <dbReference type="NCBI Taxonomy" id="41045"/>
    <lineage>
        <taxon>Eukaryota</taxon>
        <taxon>Sar</taxon>
        <taxon>Stramenopiles</taxon>
        <taxon>Oomycota</taxon>
        <taxon>Peronosporomycetes</taxon>
        <taxon>Pythiales</taxon>
        <taxon>Pythiaceae</taxon>
        <taxon>Pythium</taxon>
    </lineage>
</organism>
<proteinExistence type="inferred from homology"/>
<dbReference type="GO" id="GO:0003777">
    <property type="term" value="F:microtubule motor activity"/>
    <property type="evidence" value="ECO:0007669"/>
    <property type="project" value="InterPro"/>
</dbReference>
<feature type="coiled-coil region" evidence="7">
    <location>
        <begin position="490"/>
        <end position="517"/>
    </location>
</feature>
<name>A0A8K1FP11_PYTOL</name>
<evidence type="ECO:0000313" key="10">
    <source>
        <dbReference type="EMBL" id="TMW65173.1"/>
    </source>
</evidence>
<dbReference type="EMBL" id="SPLM01000038">
    <property type="protein sequence ID" value="TMW65173.1"/>
    <property type="molecule type" value="Genomic_DNA"/>
</dbReference>
<feature type="compositionally biased region" description="Basic and acidic residues" evidence="8">
    <location>
        <begin position="1563"/>
        <end position="1574"/>
    </location>
</feature>
<dbReference type="GO" id="GO:0005524">
    <property type="term" value="F:ATP binding"/>
    <property type="evidence" value="ECO:0007669"/>
    <property type="project" value="UniProtKB-UniRule"/>
</dbReference>
<evidence type="ECO:0000256" key="4">
    <source>
        <dbReference type="ARBA" id="ARBA00022840"/>
    </source>
</evidence>
<evidence type="ECO:0000256" key="1">
    <source>
        <dbReference type="ARBA" id="ARBA00004496"/>
    </source>
</evidence>
<keyword evidence="5 7" id="KW-0175">Coiled coil</keyword>
<dbReference type="SUPFAM" id="SSF52540">
    <property type="entry name" value="P-loop containing nucleoside triphosphate hydrolases"/>
    <property type="match status" value="1"/>
</dbReference>
<dbReference type="GO" id="GO:0051231">
    <property type="term" value="P:spindle elongation"/>
    <property type="evidence" value="ECO:0007669"/>
    <property type="project" value="TreeGrafter"/>
</dbReference>
<feature type="coiled-coil region" evidence="7">
    <location>
        <begin position="872"/>
        <end position="927"/>
    </location>
</feature>
<feature type="compositionally biased region" description="Polar residues" evidence="8">
    <location>
        <begin position="1541"/>
        <end position="1551"/>
    </location>
</feature>
<evidence type="ECO:0000256" key="7">
    <source>
        <dbReference type="SAM" id="Coils"/>
    </source>
</evidence>
<feature type="region of interest" description="Disordered" evidence="8">
    <location>
        <begin position="1514"/>
        <end position="1574"/>
    </location>
</feature>
<dbReference type="PANTHER" id="PTHR47969:SF15">
    <property type="entry name" value="CHROMOSOME-ASSOCIATED KINESIN KIF4A-RELATED"/>
    <property type="match status" value="1"/>
</dbReference>
<gene>
    <name evidence="10" type="ORF">Poli38472_009340</name>
</gene>
<dbReference type="InterPro" id="IPR027640">
    <property type="entry name" value="Kinesin-like_fam"/>
</dbReference>
<dbReference type="GO" id="GO:0007052">
    <property type="term" value="P:mitotic spindle organization"/>
    <property type="evidence" value="ECO:0007669"/>
    <property type="project" value="TreeGrafter"/>
</dbReference>
<feature type="binding site" evidence="6">
    <location>
        <begin position="145"/>
        <end position="152"/>
    </location>
    <ligand>
        <name>ATP</name>
        <dbReference type="ChEBI" id="CHEBI:30616"/>
    </ligand>
</feature>
<keyword evidence="4 6" id="KW-0067">ATP-binding</keyword>
<dbReference type="PANTHER" id="PTHR47969">
    <property type="entry name" value="CHROMOSOME-ASSOCIATED KINESIN KIF4A-RELATED"/>
    <property type="match status" value="1"/>
</dbReference>
<dbReference type="PRINTS" id="PR00380">
    <property type="entry name" value="KINESINHEAVY"/>
</dbReference>
<evidence type="ECO:0000256" key="3">
    <source>
        <dbReference type="ARBA" id="ARBA00022741"/>
    </source>
</evidence>
<evidence type="ECO:0000256" key="5">
    <source>
        <dbReference type="ARBA" id="ARBA00023054"/>
    </source>
</evidence>
<dbReference type="Pfam" id="PF00225">
    <property type="entry name" value="Kinesin"/>
    <property type="match status" value="1"/>
</dbReference>
<feature type="compositionally biased region" description="Low complexity" evidence="8">
    <location>
        <begin position="45"/>
        <end position="56"/>
    </location>
</feature>
<dbReference type="SMART" id="SM00129">
    <property type="entry name" value="KISc"/>
    <property type="match status" value="1"/>
</dbReference>
<dbReference type="Gene3D" id="3.40.850.10">
    <property type="entry name" value="Kinesin motor domain"/>
    <property type="match status" value="2"/>
</dbReference>
<feature type="domain" description="Kinesin motor" evidence="9">
    <location>
        <begin position="67"/>
        <end position="278"/>
    </location>
</feature>
<dbReference type="Gene3D" id="1.20.58.1520">
    <property type="match status" value="1"/>
</dbReference>
<accession>A0A8K1FP11</accession>
<dbReference type="GO" id="GO:0008017">
    <property type="term" value="F:microtubule binding"/>
    <property type="evidence" value="ECO:0007669"/>
    <property type="project" value="InterPro"/>
</dbReference>
<comment type="subcellular location">
    <subcellularLocation>
        <location evidence="1">Cytoplasm</location>
    </subcellularLocation>
</comment>
<comment type="caution">
    <text evidence="10">The sequence shown here is derived from an EMBL/GenBank/DDBJ whole genome shotgun (WGS) entry which is preliminary data.</text>
</comment>
<dbReference type="GO" id="GO:0005875">
    <property type="term" value="C:microtubule associated complex"/>
    <property type="evidence" value="ECO:0007669"/>
    <property type="project" value="TreeGrafter"/>
</dbReference>
<reference evidence="10" key="1">
    <citation type="submission" date="2019-03" db="EMBL/GenBank/DDBJ databases">
        <title>Long read genome sequence of the mycoparasitic Pythium oligandrum ATCC 38472 isolated from sugarbeet rhizosphere.</title>
        <authorList>
            <person name="Gaulin E."/>
        </authorList>
    </citation>
    <scope>NUCLEOTIDE SEQUENCE</scope>
    <source>
        <strain evidence="10">ATCC 38472_TT</strain>
    </source>
</reference>
<dbReference type="GO" id="GO:0007018">
    <property type="term" value="P:microtubule-based movement"/>
    <property type="evidence" value="ECO:0007669"/>
    <property type="project" value="InterPro"/>
</dbReference>
<keyword evidence="3 6" id="KW-0547">Nucleotide-binding</keyword>
<dbReference type="PROSITE" id="PS50067">
    <property type="entry name" value="KINESIN_MOTOR_2"/>
    <property type="match status" value="1"/>
</dbReference>
<comment type="similarity">
    <text evidence="6">Belongs to the TRAFAC class myosin-kinesin ATPase superfamily. Kinesin family.</text>
</comment>
<sequence length="1574" mass="175971">MRRPSLIPTPSSLGALGVAASTDHQTLPDVLPVATRPPLTPTPSEPESTTTKTTTKGFQGLPRKEGSVGVVVRVRPLLPKEIAANASSCVEHEANMVHLPSSQKTFTFDQVFPSNASQIELYEEALEPLMDPFLQGFNVTVIAYGQTGAGKTFTMGNAGSTASLASRIYSQPQPEPQDNDGSERADTLESHEGLIPRFLHQLFARLQEDASASSNQVSVSFLEIYGEEIHDLLHSSRLPKDTLDNLQLRESKNGVWVQGLTEVKVSSRKEAMEQMRYGRCIGWKQQNSVYVSVEFLLQTMCDSDAAVLLKISACVSPAESNAHETLNTLQYANRAKNIQNKAVKNVDSRSAELLGLKALNDILRRELVRARFLSSPELDPEQLEGAIDTLMKEPMVSTYLKKLESLAASNNGVGLSAMSKMFSTLSSPGGSSLPDMLASYSGKTGSESQYSDTDIMSESGSSVAMMEDHLEEINESDQCSLKQLCNTAELIRLLLEMQELTQQLTQARAAADAKIAEIDAQLPKKRAILQAYEAAVQNMATWQGSSTTPAEDTKLKMVASKKLEGMRAKISDLGRQKQSEECAYQEYHSRIGKLLKQKHDRVQQIRNTEDSKESEGATNPIDVLLQVSEIKRRFRIKELMDIGRALEQEEKRRASYMDEDGENMAFMTGLSARSSDRYPQVDDIFQQIREDIQIALTTEDLQASLLKVLRERAQIVEDIMIGWKNQSEPAALTEQEFMMANEVKLRTCEDSIRQLGEALRSLPQPSRRISRYVESVTSIDVARSLIRRLIDECHGHKRSYLAYFNDGKSEDDGYHSEKAPPIIDRNDQELSESYELRLREITQKHEAELVSALKMVCAYSTTHSAPQDTNQLSFLTLKLSDAETRILSLEDKERENEKIVSAKDEELESLREVVNQLRSNLESSKMKEEAYQMMDRCQTIWRELGLDPNDQADKFRDINALLMKKCSEELEGLEAAREKLQERIDTAYSSVKRMEAILDVTNPIDVALLQSGSGKTLLEQERYLQERRSKLEDKLLQRIGSRSRGLQSILDLVGELGVEAADDFRHVRDEVAGIDLKDVREIQGFFEVWNQSNRTVDSFLEGGCTATHLSETSLQRDGQLLNALLREKSKRIAEVEEAVHNVRSLIQELDLSQEEIFALVRHVDKESILKNSSESDKLADLVSWIMQKGGHLSVNLRGLESLLLIRDALTEVYDGRSNAISFLFSTLDEARKLTETVLTNAGLQQFLPMTSADNQSSEAKEYGCYQRSLVAGFDKLTALGEPVERVIRLLLFSMNDDFSAFGIESETQRVSFLLGSDDRTDNPKRKVLEKYIMTRSEPTEVGSNTRVVNPQDSFLSDLDPAFADFGHYFSASFGRDQLNRLKESSADIVVISDTIQSAQKRLDSLQKIMKLFGEISEFKKKIAEFEAGASKKDRLFGSSLRLLEEERFRKMAAKRYPNLLTALRKEVEKWVRNEGGEFDLSILGQEMKNLLVDMMNTDTGLMHLDLGMMDATRTSARRMSKSNGTSGPASGPAALPSAPPVTSSQQGSTLPRSRPGSALSREASSKKRLVSDQH</sequence>
<evidence type="ECO:0000313" key="11">
    <source>
        <dbReference type="Proteomes" id="UP000794436"/>
    </source>
</evidence>
<dbReference type="InterPro" id="IPR001752">
    <property type="entry name" value="Kinesin_motor_dom"/>
</dbReference>
<keyword evidence="6" id="KW-0505">Motor protein</keyword>